<accession>A0A1G1XMX1</accession>
<sequence length="336" mass="38309">MTEKIFKPEKKPDIEDTFSDLEFLLNFESDHGYPEGNIPKIEKAFNNLRKLLPAASLEEKKKALLYARESYFPGNPKNLNQEIIGLYVESGQLGIDQLAAELIEVQKEKLKDQFNDETEAGHTIWRIVELARELVPKADNINAQPLIEGSVKLLLRDDYEEITYIFQDLLDYFAAIGEPAAEPLITAMEKNYNTDSKSARKIANLVTILKNVLINSNVKEQTKELASQQLVKFLNKYDRLFTFTLQVEECLADIGEAAIESLIKSLSEVEDDNIRKYADVFSKMAENVKSEKLFEAVPIFESKLKNKNVSAYQVQRIEEIIKQLKEVRAGIKKKAA</sequence>
<evidence type="ECO:0000313" key="1">
    <source>
        <dbReference type="EMBL" id="OGY41443.1"/>
    </source>
</evidence>
<protein>
    <submittedName>
        <fullName evidence="1">Uncharacterized protein</fullName>
    </submittedName>
</protein>
<dbReference type="SUPFAM" id="SSF48371">
    <property type="entry name" value="ARM repeat"/>
    <property type="match status" value="1"/>
</dbReference>
<dbReference type="AlphaFoldDB" id="A0A1G1XMX1"/>
<reference evidence="1 2" key="1">
    <citation type="journal article" date="2016" name="Nat. Commun.">
        <title>Thousands of microbial genomes shed light on interconnected biogeochemical processes in an aquifer system.</title>
        <authorList>
            <person name="Anantharaman K."/>
            <person name="Brown C.T."/>
            <person name="Hug L.A."/>
            <person name="Sharon I."/>
            <person name="Castelle C.J."/>
            <person name="Probst A.J."/>
            <person name="Thomas B.C."/>
            <person name="Singh A."/>
            <person name="Wilkins M.J."/>
            <person name="Karaoz U."/>
            <person name="Brodie E.L."/>
            <person name="Williams K.H."/>
            <person name="Hubbard S.S."/>
            <person name="Banfield J.F."/>
        </authorList>
    </citation>
    <scope>NUCLEOTIDE SEQUENCE [LARGE SCALE GENOMIC DNA]</scope>
</reference>
<organism evidence="1 2">
    <name type="scientific">Candidatus Buchananbacteria bacterium RBG_13_36_9</name>
    <dbReference type="NCBI Taxonomy" id="1797530"/>
    <lineage>
        <taxon>Bacteria</taxon>
        <taxon>Candidatus Buchananiibacteriota</taxon>
    </lineage>
</organism>
<proteinExistence type="predicted"/>
<dbReference type="EMBL" id="MHHZ01000018">
    <property type="protein sequence ID" value="OGY41443.1"/>
    <property type="molecule type" value="Genomic_DNA"/>
</dbReference>
<evidence type="ECO:0000313" key="2">
    <source>
        <dbReference type="Proteomes" id="UP000176498"/>
    </source>
</evidence>
<gene>
    <name evidence="1" type="ORF">A2Y82_00820</name>
</gene>
<comment type="caution">
    <text evidence="1">The sequence shown here is derived from an EMBL/GenBank/DDBJ whole genome shotgun (WGS) entry which is preliminary data.</text>
</comment>
<name>A0A1G1XMX1_9BACT</name>
<dbReference type="Proteomes" id="UP000176498">
    <property type="component" value="Unassembled WGS sequence"/>
</dbReference>
<dbReference type="InterPro" id="IPR016024">
    <property type="entry name" value="ARM-type_fold"/>
</dbReference>